<evidence type="ECO:0000313" key="4">
    <source>
        <dbReference type="Proteomes" id="UP000724874"/>
    </source>
</evidence>
<dbReference type="SUPFAM" id="SSF48600">
    <property type="entry name" value="Chorismate mutase II"/>
    <property type="match status" value="1"/>
</dbReference>
<dbReference type="PANTHER" id="PTHR38041">
    <property type="entry name" value="CHORISMATE MUTASE"/>
    <property type="match status" value="1"/>
</dbReference>
<comment type="caution">
    <text evidence="3">The sequence shown here is derived from an EMBL/GenBank/DDBJ whole genome shotgun (WGS) entry which is preliminary data.</text>
</comment>
<dbReference type="Proteomes" id="UP000724874">
    <property type="component" value="Unassembled WGS sequence"/>
</dbReference>
<dbReference type="PROSITE" id="PS51168">
    <property type="entry name" value="CHORISMATE_MUT_2"/>
    <property type="match status" value="1"/>
</dbReference>
<sequence>MHVSFYTCDSPSKANPECMPRFVNLAWSGFLLFKSGLPWLNNICVRGQLQGSATTFQNPNDGYACNPTTFGEFCALVNPMKIFQVLSFIALAICLPHVFSVQSHPKNDPAHACYLIPLPDLPVAQDNRTIPWGTPSIRNGSSTCCSSLDQVRVGIDAIDLQLLELLSQGGAAFVREATRFKATHNQVDVPSRDRQVIEGAVANAGAVQLPRTIAGAVFTAIINASVPFELCIVSAFNYTNTLHSLHQFDSFHEREH</sequence>
<organism evidence="3 4">
    <name type="scientific">Gymnopilus junonius</name>
    <name type="common">Spectacular rustgill mushroom</name>
    <name type="synonym">Gymnopilus spectabilis subsp. junonius</name>
    <dbReference type="NCBI Taxonomy" id="109634"/>
    <lineage>
        <taxon>Eukaryota</taxon>
        <taxon>Fungi</taxon>
        <taxon>Dikarya</taxon>
        <taxon>Basidiomycota</taxon>
        <taxon>Agaricomycotina</taxon>
        <taxon>Agaricomycetes</taxon>
        <taxon>Agaricomycetidae</taxon>
        <taxon>Agaricales</taxon>
        <taxon>Agaricineae</taxon>
        <taxon>Hymenogastraceae</taxon>
        <taxon>Gymnopilus</taxon>
    </lineage>
</organism>
<keyword evidence="1" id="KW-0413">Isomerase</keyword>
<proteinExistence type="predicted"/>
<evidence type="ECO:0000313" key="3">
    <source>
        <dbReference type="EMBL" id="KAF8902589.1"/>
    </source>
</evidence>
<dbReference type="Pfam" id="PF01817">
    <property type="entry name" value="CM_2"/>
    <property type="match status" value="1"/>
</dbReference>
<feature type="domain" description="Chorismate mutase" evidence="2">
    <location>
        <begin position="142"/>
        <end position="233"/>
    </location>
</feature>
<dbReference type="PANTHER" id="PTHR38041:SF1">
    <property type="entry name" value="CHORISMATE MUTASE"/>
    <property type="match status" value="1"/>
</dbReference>
<dbReference type="GO" id="GO:0046417">
    <property type="term" value="P:chorismate metabolic process"/>
    <property type="evidence" value="ECO:0007669"/>
    <property type="project" value="InterPro"/>
</dbReference>
<dbReference type="EMBL" id="JADNYJ010000035">
    <property type="protein sequence ID" value="KAF8902589.1"/>
    <property type="molecule type" value="Genomic_DNA"/>
</dbReference>
<dbReference type="OrthoDB" id="2843337at2759"/>
<name>A0A9P5NS15_GYMJU</name>
<dbReference type="InterPro" id="IPR002701">
    <property type="entry name" value="CM_II_prokaryot"/>
</dbReference>
<evidence type="ECO:0000259" key="2">
    <source>
        <dbReference type="PROSITE" id="PS51168"/>
    </source>
</evidence>
<dbReference type="InterPro" id="IPR036263">
    <property type="entry name" value="Chorismate_II_sf"/>
</dbReference>
<evidence type="ECO:0000256" key="1">
    <source>
        <dbReference type="ARBA" id="ARBA00023235"/>
    </source>
</evidence>
<dbReference type="GO" id="GO:0009697">
    <property type="term" value="P:salicylic acid biosynthetic process"/>
    <property type="evidence" value="ECO:0007669"/>
    <property type="project" value="TreeGrafter"/>
</dbReference>
<keyword evidence="4" id="KW-1185">Reference proteome</keyword>
<dbReference type="AlphaFoldDB" id="A0A9P5NS15"/>
<reference evidence="3" key="1">
    <citation type="submission" date="2020-11" db="EMBL/GenBank/DDBJ databases">
        <authorList>
            <consortium name="DOE Joint Genome Institute"/>
            <person name="Ahrendt S."/>
            <person name="Riley R."/>
            <person name="Andreopoulos W."/>
            <person name="LaButti K."/>
            <person name="Pangilinan J."/>
            <person name="Ruiz-duenas F.J."/>
            <person name="Barrasa J.M."/>
            <person name="Sanchez-Garcia M."/>
            <person name="Camarero S."/>
            <person name="Miyauchi S."/>
            <person name="Serrano A."/>
            <person name="Linde D."/>
            <person name="Babiker R."/>
            <person name="Drula E."/>
            <person name="Ayuso-Fernandez I."/>
            <person name="Pacheco R."/>
            <person name="Padilla G."/>
            <person name="Ferreira P."/>
            <person name="Barriuso J."/>
            <person name="Kellner H."/>
            <person name="Castanera R."/>
            <person name="Alfaro M."/>
            <person name="Ramirez L."/>
            <person name="Pisabarro A.G."/>
            <person name="Kuo A."/>
            <person name="Tritt A."/>
            <person name="Lipzen A."/>
            <person name="He G."/>
            <person name="Yan M."/>
            <person name="Ng V."/>
            <person name="Cullen D."/>
            <person name="Martin F."/>
            <person name="Rosso M.-N."/>
            <person name="Henrissat B."/>
            <person name="Hibbett D."/>
            <person name="Martinez A.T."/>
            <person name="Grigoriev I.V."/>
        </authorList>
    </citation>
    <scope>NUCLEOTIDE SEQUENCE</scope>
    <source>
        <strain evidence="3">AH 44721</strain>
    </source>
</reference>
<dbReference type="SMART" id="SM00830">
    <property type="entry name" value="CM_2"/>
    <property type="match status" value="1"/>
</dbReference>
<dbReference type="InterPro" id="IPR036979">
    <property type="entry name" value="CM_dom_sf"/>
</dbReference>
<dbReference type="InterPro" id="IPR051331">
    <property type="entry name" value="Chorismate_mutase-related"/>
</dbReference>
<accession>A0A9P5NS15</accession>
<dbReference type="Gene3D" id="1.20.59.10">
    <property type="entry name" value="Chorismate mutase"/>
    <property type="match status" value="1"/>
</dbReference>
<gene>
    <name evidence="3" type="ORF">CPB84DRAFT_1775747</name>
</gene>
<protein>
    <recommendedName>
        <fullName evidence="2">Chorismate mutase domain-containing protein</fullName>
    </recommendedName>
</protein>
<dbReference type="GO" id="GO:0004106">
    <property type="term" value="F:chorismate mutase activity"/>
    <property type="evidence" value="ECO:0007669"/>
    <property type="project" value="InterPro"/>
</dbReference>